<dbReference type="InterPro" id="IPR036640">
    <property type="entry name" value="ABC1_TM_sf"/>
</dbReference>
<dbReference type="HOGENOM" id="CLU_000604_84_3_0"/>
<dbReference type="InterPro" id="IPR039421">
    <property type="entry name" value="Type_1_exporter"/>
</dbReference>
<evidence type="ECO:0000256" key="5">
    <source>
        <dbReference type="ARBA" id="ARBA00022989"/>
    </source>
</evidence>
<dbReference type="Pfam" id="PF00005">
    <property type="entry name" value="ABC_tran"/>
    <property type="match status" value="1"/>
</dbReference>
<dbReference type="InterPro" id="IPR003439">
    <property type="entry name" value="ABC_transporter-like_ATP-bd"/>
</dbReference>
<dbReference type="eggNOG" id="COG1132">
    <property type="taxonomic scope" value="Bacteria"/>
</dbReference>
<keyword evidence="2 7" id="KW-0812">Transmembrane</keyword>
<evidence type="ECO:0000313" key="11">
    <source>
        <dbReference type="Proteomes" id="UP000004358"/>
    </source>
</evidence>
<dbReference type="SUPFAM" id="SSF90123">
    <property type="entry name" value="ABC transporter transmembrane region"/>
    <property type="match status" value="1"/>
</dbReference>
<dbReference type="InterPro" id="IPR003593">
    <property type="entry name" value="AAA+_ATPase"/>
</dbReference>
<comment type="subcellular location">
    <subcellularLocation>
        <location evidence="1">Cell membrane</location>
        <topology evidence="1">Multi-pass membrane protein</topology>
    </subcellularLocation>
</comment>
<feature type="transmembrane region" description="Helical" evidence="7">
    <location>
        <begin position="38"/>
        <end position="63"/>
    </location>
</feature>
<keyword evidence="6 7" id="KW-0472">Membrane</keyword>
<keyword evidence="5 7" id="KW-1133">Transmembrane helix</keyword>
<dbReference type="EMBL" id="AANZ01000032">
    <property type="protein sequence ID" value="EAQ77492.1"/>
    <property type="molecule type" value="Genomic_DNA"/>
</dbReference>
<name>A4A132_9BACT</name>
<dbReference type="AlphaFoldDB" id="A4A132"/>
<keyword evidence="4 10" id="KW-0067">ATP-binding</keyword>
<dbReference type="GO" id="GO:0005886">
    <property type="term" value="C:plasma membrane"/>
    <property type="evidence" value="ECO:0007669"/>
    <property type="project" value="UniProtKB-SubCell"/>
</dbReference>
<evidence type="ECO:0000256" key="3">
    <source>
        <dbReference type="ARBA" id="ARBA00022741"/>
    </source>
</evidence>
<dbReference type="STRING" id="314230.DSM3645_06514"/>
<dbReference type="Gene3D" id="3.40.50.300">
    <property type="entry name" value="P-loop containing nucleotide triphosphate hydrolases"/>
    <property type="match status" value="1"/>
</dbReference>
<evidence type="ECO:0000256" key="7">
    <source>
        <dbReference type="SAM" id="Phobius"/>
    </source>
</evidence>
<dbReference type="InterPro" id="IPR027417">
    <property type="entry name" value="P-loop_NTPase"/>
</dbReference>
<dbReference type="PROSITE" id="PS50929">
    <property type="entry name" value="ABC_TM1F"/>
    <property type="match status" value="1"/>
</dbReference>
<gene>
    <name evidence="10" type="ORF">DSM3645_06514</name>
</gene>
<dbReference type="PROSITE" id="PS50893">
    <property type="entry name" value="ABC_TRANSPORTER_2"/>
    <property type="match status" value="1"/>
</dbReference>
<dbReference type="Gene3D" id="1.20.1560.10">
    <property type="entry name" value="ABC transporter type 1, transmembrane domain"/>
    <property type="match status" value="1"/>
</dbReference>
<evidence type="ECO:0000259" key="8">
    <source>
        <dbReference type="PROSITE" id="PS50893"/>
    </source>
</evidence>
<dbReference type="OrthoDB" id="9762778at2"/>
<feature type="domain" description="ABC transporter" evidence="8">
    <location>
        <begin position="433"/>
        <end position="668"/>
    </location>
</feature>
<sequence>MPKIARDLGQHWEWNPNSTMRYLNKAIWLAWSEYKWSIILSVISSLLVGILWGANIGAVYPFAEVIFKGQNLHEWVVRETETCQTAIREGEAKIADLRAANEDEKTITIQQQMVDGWKSRLRNVEKTKPWIAKYAPTSPFNTLLGIVAFLVLGTTLKCVFLALSIILMSRAAFRTSQTLQRRYFAKILELQLGKAKRNDTGDSAARIGGDIGAVGNAISILLGKSLREPAKMITCIAGAAYINWRLLVLSLLVCPLAAYLLMLLAKSIKRTSIQVMEASGRLIGFFLQITSGFYVVKAFGNEELEMVRFKQKTEDVYRQQMKLEIYGSLIRSNNELLGIGMVCLSLIAGGYLVLNQATHIFNIRLADKPMDFGGIMTFYAFLIAAADPIRKLGDVFGGIQAGVAGAERVYSVLSAEPSIKDPENPIPLVNGDISFNNVFFRYNDNVSVLEGTQLTIRQGEKVAIVGPNGCGKSTLINLLLRFYDPDEGSVTIGGVDLRDAKQSDVRGRIGLVTQHTVLFNDSIIENIRYGRLNATDEEVANAGEMAEVDAFVHSHTENGYQSNCGELGSALSGGQRQRIAIARAMLKNPDIFIFDEATSQIDLESERLIHAAFERCVGDNTAIMITHRPAALELADRIVVMNAGQIEAIGSHQELLKQSKTYYELYREEAVLDRQAA</sequence>
<evidence type="ECO:0000256" key="6">
    <source>
        <dbReference type="ARBA" id="ARBA00023136"/>
    </source>
</evidence>
<reference evidence="10 11" key="1">
    <citation type="submission" date="2006-02" db="EMBL/GenBank/DDBJ databases">
        <authorList>
            <person name="Amann R."/>
            <person name="Ferriera S."/>
            <person name="Johnson J."/>
            <person name="Kravitz S."/>
            <person name="Halpern A."/>
            <person name="Remington K."/>
            <person name="Beeson K."/>
            <person name="Tran B."/>
            <person name="Rogers Y.-H."/>
            <person name="Friedman R."/>
            <person name="Venter J.C."/>
        </authorList>
    </citation>
    <scope>NUCLEOTIDE SEQUENCE [LARGE SCALE GENOMIC DNA]</scope>
    <source>
        <strain evidence="10 11">DSM 3645</strain>
    </source>
</reference>
<evidence type="ECO:0000256" key="2">
    <source>
        <dbReference type="ARBA" id="ARBA00022692"/>
    </source>
</evidence>
<feature type="transmembrane region" description="Helical" evidence="7">
    <location>
        <begin position="282"/>
        <end position="300"/>
    </location>
</feature>
<dbReference type="SMART" id="SM00382">
    <property type="entry name" value="AAA"/>
    <property type="match status" value="1"/>
</dbReference>
<evidence type="ECO:0000313" key="10">
    <source>
        <dbReference type="EMBL" id="EAQ77492.1"/>
    </source>
</evidence>
<feature type="transmembrane region" description="Helical" evidence="7">
    <location>
        <begin position="143"/>
        <end position="167"/>
    </location>
</feature>
<dbReference type="GO" id="GO:0016887">
    <property type="term" value="F:ATP hydrolysis activity"/>
    <property type="evidence" value="ECO:0007669"/>
    <property type="project" value="InterPro"/>
</dbReference>
<evidence type="ECO:0000259" key="9">
    <source>
        <dbReference type="PROSITE" id="PS50929"/>
    </source>
</evidence>
<dbReference type="SUPFAM" id="SSF52540">
    <property type="entry name" value="P-loop containing nucleoside triphosphate hydrolases"/>
    <property type="match status" value="1"/>
</dbReference>
<dbReference type="GO" id="GO:0015421">
    <property type="term" value="F:ABC-type oligopeptide transporter activity"/>
    <property type="evidence" value="ECO:0007669"/>
    <property type="project" value="TreeGrafter"/>
</dbReference>
<evidence type="ECO:0000256" key="4">
    <source>
        <dbReference type="ARBA" id="ARBA00022840"/>
    </source>
</evidence>
<dbReference type="Proteomes" id="UP000004358">
    <property type="component" value="Unassembled WGS sequence"/>
</dbReference>
<protein>
    <submittedName>
        <fullName evidence="10">ABC transporter (ATP-binding protein)-like ygaD</fullName>
    </submittedName>
</protein>
<proteinExistence type="predicted"/>
<feature type="transmembrane region" description="Helical" evidence="7">
    <location>
        <begin position="336"/>
        <end position="354"/>
    </location>
</feature>
<dbReference type="InterPro" id="IPR017871">
    <property type="entry name" value="ABC_transporter-like_CS"/>
</dbReference>
<dbReference type="PANTHER" id="PTHR43394:SF1">
    <property type="entry name" value="ATP-BINDING CASSETTE SUB-FAMILY B MEMBER 10, MITOCHONDRIAL"/>
    <property type="match status" value="1"/>
</dbReference>
<keyword evidence="3" id="KW-0547">Nucleotide-binding</keyword>
<dbReference type="FunFam" id="3.40.50.300:FF:000218">
    <property type="entry name" value="Multidrug ABC transporter ATP-binding protein"/>
    <property type="match status" value="1"/>
</dbReference>
<dbReference type="PANTHER" id="PTHR43394">
    <property type="entry name" value="ATP-DEPENDENT PERMEASE MDL1, MITOCHONDRIAL"/>
    <property type="match status" value="1"/>
</dbReference>
<accession>A4A132</accession>
<dbReference type="Pfam" id="PF00664">
    <property type="entry name" value="ABC_membrane"/>
    <property type="match status" value="1"/>
</dbReference>
<comment type="caution">
    <text evidence="10">The sequence shown here is derived from an EMBL/GenBank/DDBJ whole genome shotgun (WGS) entry which is preliminary data.</text>
</comment>
<feature type="domain" description="ABC transmembrane type-1" evidence="9">
    <location>
        <begin position="127"/>
        <end position="401"/>
    </location>
</feature>
<dbReference type="InterPro" id="IPR011527">
    <property type="entry name" value="ABC1_TM_dom"/>
</dbReference>
<dbReference type="PROSITE" id="PS00211">
    <property type="entry name" value="ABC_TRANSPORTER_1"/>
    <property type="match status" value="1"/>
</dbReference>
<dbReference type="GO" id="GO:0005524">
    <property type="term" value="F:ATP binding"/>
    <property type="evidence" value="ECO:0007669"/>
    <property type="project" value="UniProtKB-KW"/>
</dbReference>
<feature type="transmembrane region" description="Helical" evidence="7">
    <location>
        <begin position="242"/>
        <end position="261"/>
    </location>
</feature>
<organism evidence="10 11">
    <name type="scientific">Blastopirellula marina DSM 3645</name>
    <dbReference type="NCBI Taxonomy" id="314230"/>
    <lineage>
        <taxon>Bacteria</taxon>
        <taxon>Pseudomonadati</taxon>
        <taxon>Planctomycetota</taxon>
        <taxon>Planctomycetia</taxon>
        <taxon>Pirellulales</taxon>
        <taxon>Pirellulaceae</taxon>
        <taxon>Blastopirellula</taxon>
    </lineage>
</organism>
<evidence type="ECO:0000256" key="1">
    <source>
        <dbReference type="ARBA" id="ARBA00004651"/>
    </source>
</evidence>